<sequence>MTIAGLGVPSLATPAVATCSDVAGTESAAVEMAASCGVPVVVDALRNEYSQVIAQPDGRMTFESSVQPARVRRGAGWADVDLRLSPGADGLLRPAASVADVAFSNGGIAPLVTLTRGGRTMTMSWPGTLPPPTVFENSATYTEVLSGVDLVVRATETGFTHVLVIKSATAATQDAVREVHFDLGGDAEIQPIGSGLRAVHNGSVLASTEPAMMWDSRTTSTATPQTRSVQQTQPPTPSTDEAAGDAARTAPVSVALAGGDLVLRPDATLLEGAAFPLYVDPKWSIADAKWAYATNNGSTNTDYSTARVGLNPDTGALYRSFFQFNMTVGKWTLIGKHIESAHIDMKLEHSWSCDKTIASMYWTSAINATMKATWSAMDLLRYLASASGRANQAGGCGVIQGDQDMIFTGEPVRKFVQEASDKSWPNVTVGFTARDSGGDGESTQARWKKFLPDNAVLQANYDNRPTAPTKLQVAGMTCGTGAVSVGTLTPTFTATFNDPDGADDSLTGAYEWIEVPAAGMGAVTNTSPARKTAPPNKTSVTPGSAATSAEVSVVKNKKYAFRAKATDRDPYFQTGPWSAWCQFYVDTEVPPVTGTVIANASAPGRKVRIRIESTATDVTKFQYGWDAATKAVAASTTTPKFAEVEVTARNLGTNSLQLKAIDATLNEGTGVVNFTVVGQPVAPVARWGLETDPGTSVTGALADRLPAPVDSPLTAANVIWEDNARLRDAKTATFNGTSSAATTNAAVVNTAGSFSVGAWVRLDAPPTADLKFAAQDGADAAGFELGVRRSGTTPAPYWSFVMKDTSAQSSVVAAVLSPSALTTADTGRWTHVAGAFDAVEKKMRLFVDGTLVAEADRTAAPWSATGRFAVGRGFAGGVASGFWKGAIADVQVFDRVLVPEDFTGRLASDPDGNGFDEPGILTPIQVGAWNFEAATWCRRADLRDYCEAPDPRTAWGRWLALSRGSDIGAGRDTTKFGLWLDDQYFPAGDGTEPESTSEYGRSAVKTGLTPPDDDGNEYTLWQDRPVLRTDVSYTVSVWAMPATGQTGNHAVVAQRGTNESAFSLRYQADANEWTFAVGSQDSENADASTIHNTTAPDAVAGVWTHLTAVYDASAKQTRLYVNGQRQNATTLPEAPFNAGGPLLVGQSLHHGALTDQWRGGIDDIAVFQGAMTDAAVALMYEHQITDTSAANVLGENEVMKGGDILRSSDSLYQLRMQTDGNLVLYRNGAAVWTPNTWGNPGAETVMQPDGNLVIYRANKTPAWDTKTYGTAADRLVLFDDGRLELHDLAGQVIWRR</sequence>
<dbReference type="Pfam" id="PF13385">
    <property type="entry name" value="Laminin_G_3"/>
    <property type="match status" value="2"/>
</dbReference>
<keyword evidence="6" id="KW-1185">Reference proteome</keyword>
<dbReference type="PROSITE" id="PS50927">
    <property type="entry name" value="BULB_LECTIN"/>
    <property type="match status" value="1"/>
</dbReference>
<name>A0A7W5AD55_9ACTN</name>
<reference evidence="5 6" key="1">
    <citation type="submission" date="2020-08" db="EMBL/GenBank/DDBJ databases">
        <title>Genomic Encyclopedia of Type Strains, Phase III (KMG-III): the genomes of soil and plant-associated and newly described type strains.</title>
        <authorList>
            <person name="Whitman W."/>
        </authorList>
    </citation>
    <scope>NUCLEOTIDE SEQUENCE [LARGE SCALE GENOMIC DNA]</scope>
    <source>
        <strain evidence="5 6">CECT 3287</strain>
    </source>
</reference>
<keyword evidence="1" id="KW-0732">Signal</keyword>
<dbReference type="RefSeq" id="WP_306421546.1">
    <property type="nucleotide sequence ID" value="NZ_BMPW01000015.1"/>
</dbReference>
<evidence type="ECO:0000256" key="3">
    <source>
        <dbReference type="SAM" id="MobiDB-lite"/>
    </source>
</evidence>
<proteinExistence type="predicted"/>
<evidence type="ECO:0000313" key="6">
    <source>
        <dbReference type="Proteomes" id="UP000590749"/>
    </source>
</evidence>
<feature type="region of interest" description="Disordered" evidence="3">
    <location>
        <begin position="525"/>
        <end position="544"/>
    </location>
</feature>
<dbReference type="SUPFAM" id="SSF49899">
    <property type="entry name" value="Concanavalin A-like lectins/glucanases"/>
    <property type="match status" value="2"/>
</dbReference>
<feature type="region of interest" description="Disordered" evidence="3">
    <location>
        <begin position="214"/>
        <end position="247"/>
    </location>
</feature>
<dbReference type="InterPro" id="IPR013320">
    <property type="entry name" value="ConA-like_dom_sf"/>
</dbReference>
<accession>A0A7W5AD55</accession>
<keyword evidence="2" id="KW-1015">Disulfide bond</keyword>
<dbReference type="SUPFAM" id="SSF51110">
    <property type="entry name" value="alpha-D-mannose-specific plant lectins"/>
    <property type="match status" value="1"/>
</dbReference>
<dbReference type="InterPro" id="IPR042837">
    <property type="entry name" value="PTX3"/>
</dbReference>
<dbReference type="PANTHER" id="PTHR46943:SF1">
    <property type="entry name" value="PENTRAXIN-RELATED PROTEIN PTX3"/>
    <property type="match status" value="1"/>
</dbReference>
<organism evidence="5 6">
    <name type="scientific">Actinoplanes campanulatus</name>
    <dbReference type="NCBI Taxonomy" id="113559"/>
    <lineage>
        <taxon>Bacteria</taxon>
        <taxon>Bacillati</taxon>
        <taxon>Actinomycetota</taxon>
        <taxon>Actinomycetes</taxon>
        <taxon>Micromonosporales</taxon>
        <taxon>Micromonosporaceae</taxon>
        <taxon>Actinoplanes</taxon>
    </lineage>
</organism>
<dbReference type="InterPro" id="IPR001480">
    <property type="entry name" value="Bulb-type_lectin_dom"/>
</dbReference>
<feature type="region of interest" description="Disordered" evidence="3">
    <location>
        <begin position="987"/>
        <end position="1016"/>
    </location>
</feature>
<dbReference type="Proteomes" id="UP000590749">
    <property type="component" value="Unassembled WGS sequence"/>
</dbReference>
<comment type="caution">
    <text evidence="5">The sequence shown here is derived from an EMBL/GenBank/DDBJ whole genome shotgun (WGS) entry which is preliminary data.</text>
</comment>
<dbReference type="PANTHER" id="PTHR46943">
    <property type="entry name" value="PENTRAXIN-RELATED PROTEIN PTX3"/>
    <property type="match status" value="1"/>
</dbReference>
<evidence type="ECO:0000313" key="5">
    <source>
        <dbReference type="EMBL" id="MBB3094093.1"/>
    </source>
</evidence>
<dbReference type="InterPro" id="IPR036426">
    <property type="entry name" value="Bulb-type_lectin_dom_sf"/>
</dbReference>
<feature type="compositionally biased region" description="Polar residues" evidence="3">
    <location>
        <begin position="216"/>
        <end position="233"/>
    </location>
</feature>
<evidence type="ECO:0000256" key="2">
    <source>
        <dbReference type="ARBA" id="ARBA00023157"/>
    </source>
</evidence>
<gene>
    <name evidence="5" type="ORF">FHR83_001742</name>
</gene>
<evidence type="ECO:0000256" key="1">
    <source>
        <dbReference type="ARBA" id="ARBA00022729"/>
    </source>
</evidence>
<feature type="domain" description="Bulb-type lectin" evidence="4">
    <location>
        <begin position="1190"/>
        <end position="1296"/>
    </location>
</feature>
<dbReference type="Gene3D" id="2.60.120.200">
    <property type="match status" value="2"/>
</dbReference>
<dbReference type="InterPro" id="IPR006558">
    <property type="entry name" value="LamG-like"/>
</dbReference>
<dbReference type="Gene3D" id="2.90.10.10">
    <property type="entry name" value="Bulb-type lectin domain"/>
    <property type="match status" value="2"/>
</dbReference>
<protein>
    <recommendedName>
        <fullName evidence="4">Bulb-type lectin domain-containing protein</fullName>
    </recommendedName>
</protein>
<dbReference type="SMART" id="SM00560">
    <property type="entry name" value="LamGL"/>
    <property type="match status" value="2"/>
</dbReference>
<evidence type="ECO:0000259" key="4">
    <source>
        <dbReference type="PROSITE" id="PS50927"/>
    </source>
</evidence>
<dbReference type="EMBL" id="JACHXF010000002">
    <property type="protein sequence ID" value="MBB3094093.1"/>
    <property type="molecule type" value="Genomic_DNA"/>
</dbReference>
<dbReference type="GO" id="GO:0006955">
    <property type="term" value="P:immune response"/>
    <property type="evidence" value="ECO:0007669"/>
    <property type="project" value="InterPro"/>
</dbReference>
<dbReference type="SMART" id="SM00108">
    <property type="entry name" value="B_lectin"/>
    <property type="match status" value="1"/>
</dbReference>